<dbReference type="AlphaFoldDB" id="A0A4U8YW57"/>
<organism evidence="1 2">
    <name type="scientific">Methylocella tundrae</name>
    <dbReference type="NCBI Taxonomy" id="227605"/>
    <lineage>
        <taxon>Bacteria</taxon>
        <taxon>Pseudomonadati</taxon>
        <taxon>Pseudomonadota</taxon>
        <taxon>Alphaproteobacteria</taxon>
        <taxon>Hyphomicrobiales</taxon>
        <taxon>Beijerinckiaceae</taxon>
        <taxon>Methylocella</taxon>
    </lineage>
</organism>
<dbReference type="Proteomes" id="UP000294360">
    <property type="component" value="Chromosome"/>
</dbReference>
<evidence type="ECO:0000313" key="1">
    <source>
        <dbReference type="EMBL" id="VFU08074.1"/>
    </source>
</evidence>
<sequence>MMRAFDPIKHPTVAFKATFDFAAIRKHAAHSGLFGCA</sequence>
<accession>A0A4U8YW57</accession>
<dbReference type="EMBL" id="LR536450">
    <property type="protein sequence ID" value="VFU08074.1"/>
    <property type="molecule type" value="Genomic_DNA"/>
</dbReference>
<gene>
    <name evidence="1" type="ORF">MTUNDRAET4_1181</name>
</gene>
<evidence type="ECO:0000313" key="2">
    <source>
        <dbReference type="Proteomes" id="UP000294360"/>
    </source>
</evidence>
<dbReference type="KEGG" id="mtun:MTUNDRAET4_1181"/>
<protein>
    <submittedName>
        <fullName evidence="1">Uncharacterized protein</fullName>
    </submittedName>
</protein>
<name>A0A4U8YW57_METTU</name>
<proteinExistence type="predicted"/>
<reference evidence="1 2" key="1">
    <citation type="submission" date="2019-03" db="EMBL/GenBank/DDBJ databases">
        <authorList>
            <person name="Kox A.R. M."/>
        </authorList>
    </citation>
    <scope>NUCLEOTIDE SEQUENCE [LARGE SCALE GENOMIC DNA]</scope>
    <source>
        <strain evidence="1">MTUNDRAET4 annotated genome</strain>
    </source>
</reference>